<comment type="caution">
    <text evidence="1">The sequence shown here is derived from an EMBL/GenBank/DDBJ whole genome shotgun (WGS) entry which is preliminary data.</text>
</comment>
<name>A0ACC1CTN8_9NEOP</name>
<gene>
    <name evidence="1" type="ORF">K1T71_009134</name>
</gene>
<dbReference type="EMBL" id="CM034402">
    <property type="protein sequence ID" value="KAJ0174993.1"/>
    <property type="molecule type" value="Genomic_DNA"/>
</dbReference>
<dbReference type="Proteomes" id="UP000824533">
    <property type="component" value="Linkage Group LG16"/>
</dbReference>
<evidence type="ECO:0000313" key="2">
    <source>
        <dbReference type="Proteomes" id="UP000824533"/>
    </source>
</evidence>
<evidence type="ECO:0000313" key="1">
    <source>
        <dbReference type="EMBL" id="KAJ0174993.1"/>
    </source>
</evidence>
<sequence>MGHIAESARVSGGRSAAARYRPRRMPPARQRRGALSHRHRPPPTARSRAPTAAHVRGAEVSEATRASLPLQAATEAGRPGKASPRRGAGPRAPRAAPARPPPRRPPPAMCPQPEA</sequence>
<reference evidence="1 2" key="1">
    <citation type="journal article" date="2021" name="Front. Genet.">
        <title>Chromosome-Level Genome Assembly Reveals Significant Gene Expansion in the Toll and IMD Signaling Pathways of Dendrolimus kikuchii.</title>
        <authorList>
            <person name="Zhou J."/>
            <person name="Wu P."/>
            <person name="Xiong Z."/>
            <person name="Liu N."/>
            <person name="Zhao N."/>
            <person name="Ji M."/>
            <person name="Qiu Y."/>
            <person name="Yang B."/>
        </authorList>
    </citation>
    <scope>NUCLEOTIDE SEQUENCE [LARGE SCALE GENOMIC DNA]</scope>
    <source>
        <strain evidence="1">Ann1</strain>
    </source>
</reference>
<accession>A0ACC1CTN8</accession>
<keyword evidence="2" id="KW-1185">Reference proteome</keyword>
<protein>
    <submittedName>
        <fullName evidence="1">Uncharacterized protein</fullName>
    </submittedName>
</protein>
<proteinExistence type="predicted"/>
<organism evidence="1 2">
    <name type="scientific">Dendrolimus kikuchii</name>
    <dbReference type="NCBI Taxonomy" id="765133"/>
    <lineage>
        <taxon>Eukaryota</taxon>
        <taxon>Metazoa</taxon>
        <taxon>Ecdysozoa</taxon>
        <taxon>Arthropoda</taxon>
        <taxon>Hexapoda</taxon>
        <taxon>Insecta</taxon>
        <taxon>Pterygota</taxon>
        <taxon>Neoptera</taxon>
        <taxon>Endopterygota</taxon>
        <taxon>Lepidoptera</taxon>
        <taxon>Glossata</taxon>
        <taxon>Ditrysia</taxon>
        <taxon>Bombycoidea</taxon>
        <taxon>Lasiocampidae</taxon>
        <taxon>Dendrolimus</taxon>
    </lineage>
</organism>